<sequence length="145" mass="15543">MPKPAYGYVTLVGNNPIEVKSGANVIFNRNGPLNHIVFTPPSDTLIIPKPGDYKIEFILLIDGPASISVYGLILNNSLVGGRLTNYGIQRQVDGASLMLTGQAIIHIPRCSTLQLRNIGPTTNVLLPILSGQKINAASLLIEKLS</sequence>
<comment type="caution">
    <text evidence="1">The sequence shown here is derived from an EMBL/GenBank/DDBJ whole genome shotgun (WGS) entry which is preliminary data.</text>
</comment>
<dbReference type="Proteomes" id="UP001372526">
    <property type="component" value="Unassembled WGS sequence"/>
</dbReference>
<dbReference type="Gene3D" id="2.60.120.40">
    <property type="match status" value="1"/>
</dbReference>
<evidence type="ECO:0000313" key="2">
    <source>
        <dbReference type="Proteomes" id="UP001372526"/>
    </source>
</evidence>
<name>A0ABU8FCY2_9BACI</name>
<evidence type="ECO:0000313" key="1">
    <source>
        <dbReference type="EMBL" id="MEI4800535.1"/>
    </source>
</evidence>
<organism evidence="1 2">
    <name type="scientific">Bacillus bruguierae</name>
    <dbReference type="NCBI Taxonomy" id="3127667"/>
    <lineage>
        <taxon>Bacteria</taxon>
        <taxon>Bacillati</taxon>
        <taxon>Bacillota</taxon>
        <taxon>Bacilli</taxon>
        <taxon>Bacillales</taxon>
        <taxon>Bacillaceae</taxon>
        <taxon>Bacillus</taxon>
    </lineage>
</organism>
<evidence type="ECO:0008006" key="3">
    <source>
        <dbReference type="Google" id="ProtNLM"/>
    </source>
</evidence>
<dbReference type="InterPro" id="IPR008983">
    <property type="entry name" value="Tumour_necrosis_fac-like_dom"/>
</dbReference>
<protein>
    <recommendedName>
        <fullName evidence="3">BclA C-terminal domain-containing protein</fullName>
    </recommendedName>
</protein>
<dbReference type="EMBL" id="JBAWSX010000002">
    <property type="protein sequence ID" value="MEI4800535.1"/>
    <property type="molecule type" value="Genomic_DNA"/>
</dbReference>
<accession>A0ABU8FCY2</accession>
<dbReference type="RefSeq" id="WP_336471447.1">
    <property type="nucleotide sequence ID" value="NZ_JBAWSX010000002.1"/>
</dbReference>
<reference evidence="1 2" key="1">
    <citation type="submission" date="2024-01" db="EMBL/GenBank/DDBJ databases">
        <title>Seven novel Bacillus-like species.</title>
        <authorList>
            <person name="Liu G."/>
        </authorList>
    </citation>
    <scope>NUCLEOTIDE SEQUENCE [LARGE SCALE GENOMIC DNA]</scope>
    <source>
        <strain evidence="1 2">FJAT-51639</strain>
    </source>
</reference>
<proteinExistence type="predicted"/>
<gene>
    <name evidence="1" type="ORF">WAZ07_04170</name>
</gene>
<keyword evidence="2" id="KW-1185">Reference proteome</keyword>